<proteinExistence type="predicted"/>
<accession>A0ABQ8JKF0</accession>
<evidence type="ECO:0000313" key="2">
    <source>
        <dbReference type="EMBL" id="KAH9423084.1"/>
    </source>
</evidence>
<evidence type="ECO:0000313" key="3">
    <source>
        <dbReference type="Proteomes" id="UP000887458"/>
    </source>
</evidence>
<feature type="transmembrane region" description="Helical" evidence="1">
    <location>
        <begin position="46"/>
        <end position="64"/>
    </location>
</feature>
<evidence type="ECO:0000256" key="1">
    <source>
        <dbReference type="SAM" id="Phobius"/>
    </source>
</evidence>
<name>A0ABQ8JKF0_DERPT</name>
<organism evidence="2 3">
    <name type="scientific">Dermatophagoides pteronyssinus</name>
    <name type="common">European house dust mite</name>
    <dbReference type="NCBI Taxonomy" id="6956"/>
    <lineage>
        <taxon>Eukaryota</taxon>
        <taxon>Metazoa</taxon>
        <taxon>Ecdysozoa</taxon>
        <taxon>Arthropoda</taxon>
        <taxon>Chelicerata</taxon>
        <taxon>Arachnida</taxon>
        <taxon>Acari</taxon>
        <taxon>Acariformes</taxon>
        <taxon>Sarcoptiformes</taxon>
        <taxon>Astigmata</taxon>
        <taxon>Psoroptidia</taxon>
        <taxon>Analgoidea</taxon>
        <taxon>Pyroglyphidae</taxon>
        <taxon>Dermatophagoidinae</taxon>
        <taxon>Dermatophagoides</taxon>
    </lineage>
</organism>
<gene>
    <name evidence="2" type="ORF">DERP_007678</name>
</gene>
<reference evidence="2 3" key="1">
    <citation type="journal article" date="2018" name="J. Allergy Clin. Immunol.">
        <title>High-quality assembly of Dermatophagoides pteronyssinus genome and transcriptome reveals a wide range of novel allergens.</title>
        <authorList>
            <person name="Liu X.Y."/>
            <person name="Yang K.Y."/>
            <person name="Wang M.Q."/>
            <person name="Kwok J.S."/>
            <person name="Zeng X."/>
            <person name="Yang Z."/>
            <person name="Xiao X.J."/>
            <person name="Lau C.P."/>
            <person name="Li Y."/>
            <person name="Huang Z.M."/>
            <person name="Ba J.G."/>
            <person name="Yim A.K."/>
            <person name="Ouyang C.Y."/>
            <person name="Ngai S.M."/>
            <person name="Chan T.F."/>
            <person name="Leung E.L."/>
            <person name="Liu L."/>
            <person name="Liu Z.G."/>
            <person name="Tsui S.K."/>
        </authorList>
    </citation>
    <scope>NUCLEOTIDE SEQUENCE [LARGE SCALE GENOMIC DNA]</scope>
    <source>
        <strain evidence="2">Derp</strain>
    </source>
</reference>
<protein>
    <submittedName>
        <fullName evidence="2">Uncharacterized protein</fullName>
    </submittedName>
</protein>
<dbReference type="Proteomes" id="UP000887458">
    <property type="component" value="Unassembled WGS sequence"/>
</dbReference>
<sequence length="70" mass="7998">MYTLTRDTLISIIIILFILLTNNIGGLAILGLPLMMLSSQRVKVQIFGYIKSHLVHLVIIAYVYPYPYED</sequence>
<keyword evidence="3" id="KW-1185">Reference proteome</keyword>
<reference evidence="2 3" key="2">
    <citation type="journal article" date="2022" name="Mol. Biol. Evol.">
        <title>Comparative Genomics Reveals Insights into the Divergent Evolution of Astigmatic Mites and Household Pest Adaptations.</title>
        <authorList>
            <person name="Xiong Q."/>
            <person name="Wan A.T."/>
            <person name="Liu X."/>
            <person name="Fung C.S."/>
            <person name="Xiao X."/>
            <person name="Malainual N."/>
            <person name="Hou J."/>
            <person name="Wang L."/>
            <person name="Wang M."/>
            <person name="Yang K.Y."/>
            <person name="Cui Y."/>
            <person name="Leung E.L."/>
            <person name="Nong W."/>
            <person name="Shin S.K."/>
            <person name="Au S.W."/>
            <person name="Jeong K.Y."/>
            <person name="Chew F.T."/>
            <person name="Hui J.H."/>
            <person name="Leung T.F."/>
            <person name="Tungtrongchitr A."/>
            <person name="Zhong N."/>
            <person name="Liu Z."/>
            <person name="Tsui S.K."/>
        </authorList>
    </citation>
    <scope>NUCLEOTIDE SEQUENCE [LARGE SCALE GENOMIC DNA]</scope>
    <source>
        <strain evidence="2">Derp</strain>
    </source>
</reference>
<comment type="caution">
    <text evidence="2">The sequence shown here is derived from an EMBL/GenBank/DDBJ whole genome shotgun (WGS) entry which is preliminary data.</text>
</comment>
<keyword evidence="1" id="KW-0472">Membrane</keyword>
<keyword evidence="1" id="KW-0812">Transmembrane</keyword>
<dbReference type="EMBL" id="NJHN03000034">
    <property type="protein sequence ID" value="KAH9423084.1"/>
    <property type="molecule type" value="Genomic_DNA"/>
</dbReference>
<feature type="transmembrane region" description="Helical" evidence="1">
    <location>
        <begin position="12"/>
        <end position="34"/>
    </location>
</feature>
<keyword evidence="1" id="KW-1133">Transmembrane helix</keyword>